<reference evidence="1" key="1">
    <citation type="submission" date="2014-11" db="EMBL/GenBank/DDBJ databases">
        <authorList>
            <person name="Amaro Gonzalez C."/>
        </authorList>
    </citation>
    <scope>NUCLEOTIDE SEQUENCE</scope>
</reference>
<dbReference type="EMBL" id="GBXM01083557">
    <property type="protein sequence ID" value="JAH25020.1"/>
    <property type="molecule type" value="Transcribed_RNA"/>
</dbReference>
<sequence>MKKNALLSLSFVYVPAPWLCHPQLFIL</sequence>
<protein>
    <submittedName>
        <fullName evidence="1">Uncharacterized protein</fullName>
    </submittedName>
</protein>
<name>A0A0E9R962_ANGAN</name>
<accession>A0A0E9R962</accession>
<dbReference type="AlphaFoldDB" id="A0A0E9R962"/>
<evidence type="ECO:0000313" key="1">
    <source>
        <dbReference type="EMBL" id="JAH25020.1"/>
    </source>
</evidence>
<proteinExistence type="predicted"/>
<reference evidence="1" key="2">
    <citation type="journal article" date="2015" name="Fish Shellfish Immunol.">
        <title>Early steps in the European eel (Anguilla anguilla)-Vibrio vulnificus interaction in the gills: Role of the RtxA13 toxin.</title>
        <authorList>
            <person name="Callol A."/>
            <person name="Pajuelo D."/>
            <person name="Ebbesson L."/>
            <person name="Teles M."/>
            <person name="MacKenzie S."/>
            <person name="Amaro C."/>
        </authorList>
    </citation>
    <scope>NUCLEOTIDE SEQUENCE</scope>
</reference>
<organism evidence="1">
    <name type="scientific">Anguilla anguilla</name>
    <name type="common">European freshwater eel</name>
    <name type="synonym">Muraena anguilla</name>
    <dbReference type="NCBI Taxonomy" id="7936"/>
    <lineage>
        <taxon>Eukaryota</taxon>
        <taxon>Metazoa</taxon>
        <taxon>Chordata</taxon>
        <taxon>Craniata</taxon>
        <taxon>Vertebrata</taxon>
        <taxon>Euteleostomi</taxon>
        <taxon>Actinopterygii</taxon>
        <taxon>Neopterygii</taxon>
        <taxon>Teleostei</taxon>
        <taxon>Anguilliformes</taxon>
        <taxon>Anguillidae</taxon>
        <taxon>Anguilla</taxon>
    </lineage>
</organism>